<keyword evidence="2 4" id="KW-0238">DNA-binding</keyword>
<keyword evidence="3" id="KW-0804">Transcription</keyword>
<dbReference type="PRINTS" id="PR00455">
    <property type="entry name" value="HTHTETR"/>
</dbReference>
<dbReference type="Proteomes" id="UP000321386">
    <property type="component" value="Unassembled WGS sequence"/>
</dbReference>
<evidence type="ECO:0000313" key="7">
    <source>
        <dbReference type="Proteomes" id="UP000321386"/>
    </source>
</evidence>
<dbReference type="Gene3D" id="1.10.357.10">
    <property type="entry name" value="Tetracycline Repressor, domain 2"/>
    <property type="match status" value="1"/>
</dbReference>
<protein>
    <submittedName>
        <fullName evidence="6">TetR family transcriptional regulator</fullName>
    </submittedName>
</protein>
<gene>
    <name evidence="6" type="ORF">CPE01_14420</name>
</gene>
<dbReference type="SUPFAM" id="SSF48498">
    <property type="entry name" value="Tetracyclin repressor-like, C-terminal domain"/>
    <property type="match status" value="1"/>
</dbReference>
<dbReference type="PANTHER" id="PTHR30055:SF234">
    <property type="entry name" value="HTH-TYPE TRANSCRIPTIONAL REGULATOR BETI"/>
    <property type="match status" value="1"/>
</dbReference>
<feature type="DNA-binding region" description="H-T-H motif" evidence="4">
    <location>
        <begin position="28"/>
        <end position="47"/>
    </location>
</feature>
<dbReference type="InterPro" id="IPR009057">
    <property type="entry name" value="Homeodomain-like_sf"/>
</dbReference>
<dbReference type="AlphaFoldDB" id="A0A510USZ3"/>
<evidence type="ECO:0000313" key="6">
    <source>
        <dbReference type="EMBL" id="GEK17709.1"/>
    </source>
</evidence>
<dbReference type="EMBL" id="BJUA01000006">
    <property type="protein sequence ID" value="GEK17709.1"/>
    <property type="molecule type" value="Genomic_DNA"/>
</dbReference>
<dbReference type="GO" id="GO:0003700">
    <property type="term" value="F:DNA-binding transcription factor activity"/>
    <property type="evidence" value="ECO:0007669"/>
    <property type="project" value="TreeGrafter"/>
</dbReference>
<dbReference type="Pfam" id="PF21597">
    <property type="entry name" value="TetR_C_43"/>
    <property type="match status" value="1"/>
</dbReference>
<evidence type="ECO:0000259" key="5">
    <source>
        <dbReference type="PROSITE" id="PS50977"/>
    </source>
</evidence>
<dbReference type="GO" id="GO:0000976">
    <property type="term" value="F:transcription cis-regulatory region binding"/>
    <property type="evidence" value="ECO:0007669"/>
    <property type="project" value="TreeGrafter"/>
</dbReference>
<proteinExistence type="predicted"/>
<dbReference type="InterPro" id="IPR001647">
    <property type="entry name" value="HTH_TetR"/>
</dbReference>
<dbReference type="InterPro" id="IPR036271">
    <property type="entry name" value="Tet_transcr_reg_TetR-rel_C_sf"/>
</dbReference>
<feature type="domain" description="HTH tetR-type" evidence="5">
    <location>
        <begin position="6"/>
        <end position="65"/>
    </location>
</feature>
<evidence type="ECO:0000256" key="1">
    <source>
        <dbReference type="ARBA" id="ARBA00023015"/>
    </source>
</evidence>
<dbReference type="OrthoDB" id="3192968at2"/>
<dbReference type="PANTHER" id="PTHR30055">
    <property type="entry name" value="HTH-TYPE TRANSCRIPTIONAL REGULATOR RUTR"/>
    <property type="match status" value="1"/>
</dbReference>
<sequence length="189" mass="19767">MRADAARRRDGLVRAARHLFAVHGSDVALEAVAEAAGVGIATLYRNFASRADLADEVALAILDDVRAAAQDAAEQMGSAPVTAWHGYVRRLVDLDLGALSAALAVHLADDLSATVRTAQDEALSGVEDLLAQARAAHLVRADLSALELVLAIGLITRPLPDAVGRRAPDLVGRLTSILLDGMRPTTPDA</sequence>
<evidence type="ECO:0000256" key="4">
    <source>
        <dbReference type="PROSITE-ProRule" id="PRU00335"/>
    </source>
</evidence>
<evidence type="ECO:0000256" key="3">
    <source>
        <dbReference type="ARBA" id="ARBA00023163"/>
    </source>
</evidence>
<dbReference type="InterPro" id="IPR049445">
    <property type="entry name" value="TetR_SbtR-like_C"/>
</dbReference>
<keyword evidence="7" id="KW-1185">Reference proteome</keyword>
<accession>A0A510USZ3</accession>
<reference evidence="6 7" key="1">
    <citation type="submission" date="2019-07" db="EMBL/GenBank/DDBJ databases">
        <title>Whole genome shotgun sequence of Cellulomonas persica NBRC 101101.</title>
        <authorList>
            <person name="Hosoyama A."/>
            <person name="Uohara A."/>
            <person name="Ohji S."/>
            <person name="Ichikawa N."/>
        </authorList>
    </citation>
    <scope>NUCLEOTIDE SEQUENCE [LARGE SCALE GENOMIC DNA]</scope>
    <source>
        <strain evidence="6 7">NBRC 101101</strain>
    </source>
</reference>
<evidence type="ECO:0000256" key="2">
    <source>
        <dbReference type="ARBA" id="ARBA00023125"/>
    </source>
</evidence>
<dbReference type="PROSITE" id="PS50977">
    <property type="entry name" value="HTH_TETR_2"/>
    <property type="match status" value="1"/>
</dbReference>
<dbReference type="InterPro" id="IPR050109">
    <property type="entry name" value="HTH-type_TetR-like_transc_reg"/>
</dbReference>
<keyword evidence="1" id="KW-0805">Transcription regulation</keyword>
<organism evidence="6 7">
    <name type="scientific">Cellulomonas persica</name>
    <dbReference type="NCBI Taxonomy" id="76861"/>
    <lineage>
        <taxon>Bacteria</taxon>
        <taxon>Bacillati</taxon>
        <taxon>Actinomycetota</taxon>
        <taxon>Actinomycetes</taxon>
        <taxon>Micrococcales</taxon>
        <taxon>Cellulomonadaceae</taxon>
        <taxon>Cellulomonas</taxon>
    </lineage>
</organism>
<dbReference type="Pfam" id="PF00440">
    <property type="entry name" value="TetR_N"/>
    <property type="match status" value="1"/>
</dbReference>
<name>A0A510USZ3_9CELL</name>
<dbReference type="SUPFAM" id="SSF46689">
    <property type="entry name" value="Homeodomain-like"/>
    <property type="match status" value="1"/>
</dbReference>
<dbReference type="RefSeq" id="WP_146805978.1">
    <property type="nucleotide sequence ID" value="NZ_BJUA01000006.1"/>
</dbReference>
<comment type="caution">
    <text evidence="6">The sequence shown here is derived from an EMBL/GenBank/DDBJ whole genome shotgun (WGS) entry which is preliminary data.</text>
</comment>